<evidence type="ECO:0000313" key="12">
    <source>
        <dbReference type="Proteomes" id="UP000287996"/>
    </source>
</evidence>
<keyword evidence="4" id="KW-0677">Repeat</keyword>
<dbReference type="PRINTS" id="PR00834">
    <property type="entry name" value="PROTEASES2C"/>
</dbReference>
<proteinExistence type="inferred from homology"/>
<dbReference type="GO" id="GO:0006515">
    <property type="term" value="P:protein quality control for misfolded or incompletely synthesized proteins"/>
    <property type="evidence" value="ECO:0007669"/>
    <property type="project" value="TreeGrafter"/>
</dbReference>
<dbReference type="SUPFAM" id="SSF50494">
    <property type="entry name" value="Trypsin-like serine proteases"/>
    <property type="match status" value="1"/>
</dbReference>
<organism evidence="11 12">
    <name type="scientific">Idiomarina tyrosinivorans</name>
    <dbReference type="NCBI Taxonomy" id="1445662"/>
    <lineage>
        <taxon>Bacteria</taxon>
        <taxon>Pseudomonadati</taxon>
        <taxon>Pseudomonadota</taxon>
        <taxon>Gammaproteobacteria</taxon>
        <taxon>Alteromonadales</taxon>
        <taxon>Idiomarinaceae</taxon>
        <taxon>Idiomarina</taxon>
    </lineage>
</organism>
<comment type="caution">
    <text evidence="11">The sequence shown here is derived from an EMBL/GenBank/DDBJ whole genome shotgun (WGS) entry which is preliminary data.</text>
</comment>
<dbReference type="OrthoDB" id="9758917at2"/>
<dbReference type="GO" id="GO:0004252">
    <property type="term" value="F:serine-type endopeptidase activity"/>
    <property type="evidence" value="ECO:0007669"/>
    <property type="project" value="InterPro"/>
</dbReference>
<feature type="signal peptide" evidence="9">
    <location>
        <begin position="1"/>
        <end position="25"/>
    </location>
</feature>
<feature type="active site" description="Charge relay system" evidence="7">
    <location>
        <position position="137"/>
    </location>
</feature>
<evidence type="ECO:0000313" key="11">
    <source>
        <dbReference type="EMBL" id="RUO80105.1"/>
    </source>
</evidence>
<feature type="binding site" evidence="8">
    <location>
        <begin position="267"/>
        <end position="271"/>
    </location>
    <ligand>
        <name>substrate</name>
    </ligand>
</feature>
<evidence type="ECO:0000256" key="4">
    <source>
        <dbReference type="ARBA" id="ARBA00022737"/>
    </source>
</evidence>
<evidence type="ECO:0000256" key="3">
    <source>
        <dbReference type="ARBA" id="ARBA00022729"/>
    </source>
</evidence>
<name>A0A432ZQ81_9GAMM</name>
<feature type="binding site" evidence="8">
    <location>
        <begin position="210"/>
        <end position="212"/>
    </location>
    <ligand>
        <name>substrate</name>
    </ligand>
</feature>
<dbReference type="RefSeq" id="WP_126841942.1">
    <property type="nucleotide sequence ID" value="NZ_PIQH01000006.1"/>
</dbReference>
<dbReference type="CDD" id="cd10839">
    <property type="entry name" value="cpPDZ1_DegP-like"/>
    <property type="match status" value="1"/>
</dbReference>
<dbReference type="CDD" id="cd23084">
    <property type="entry name" value="cpPDZ2_DegP-like"/>
    <property type="match status" value="1"/>
</dbReference>
<feature type="active site" description="Charge relay system" evidence="7">
    <location>
        <position position="212"/>
    </location>
</feature>
<evidence type="ECO:0000256" key="1">
    <source>
        <dbReference type="ARBA" id="ARBA00010541"/>
    </source>
</evidence>
<dbReference type="InterPro" id="IPR009003">
    <property type="entry name" value="Peptidase_S1_PA"/>
</dbReference>
<dbReference type="Gene3D" id="2.40.10.120">
    <property type="match status" value="1"/>
</dbReference>
<sequence>MTKSFSHFFVAVVAALVLTMQTANAGIPFFDDDEKPTLAPMLEKVTPAVVNISVKGKKEVHRRLPDALRFFFGPRVPREQVQERPFEGLGSGVIIDAEKGYVVTNNHVIDDASEIVVTLKDGREFDAELIGTDERADIALLQIQDGKDLKAIELGSSSQLRVGDFVVAIGNPFGLGQTVTSGIVSALGRANLGIEDLENFIQTDAAINSGNSGGALVDLNGKLVGINTAILGPNGGNIGIGFAIPVDIMRNLVEQLREFGEVRRGVLGVRGNDLNHDIAQAMNIDVNRGAFVAQVLPDSAAEKAGLKSGDVITEFNGNPIASFRELGAMVGTAGSGQTVSLGLIRDGEKMTIDVVLGDDDTAVGADQIHPVLEGATLVPVGDHNGVKISELESNSPAARIGLKEGDIIAGVNRAPINSISELRERIDAAESVVALNIIRDQTSLYIVLPAMK</sequence>
<dbReference type="Proteomes" id="UP000287996">
    <property type="component" value="Unassembled WGS sequence"/>
</dbReference>
<dbReference type="Pfam" id="PF13180">
    <property type="entry name" value="PDZ_2"/>
    <property type="match status" value="1"/>
</dbReference>
<feature type="domain" description="PDZ" evidence="10">
    <location>
        <begin position="256"/>
        <end position="347"/>
    </location>
</feature>
<dbReference type="FunFam" id="2.40.10.10:FF:000001">
    <property type="entry name" value="Periplasmic serine protease DegS"/>
    <property type="match status" value="1"/>
</dbReference>
<protein>
    <submittedName>
        <fullName evidence="11">Serine endoprotease DegQ</fullName>
    </submittedName>
</protein>
<feature type="binding site" evidence="8">
    <location>
        <position position="137"/>
    </location>
    <ligand>
        <name>substrate</name>
    </ligand>
</feature>
<feature type="binding site" evidence="8">
    <location>
        <position position="107"/>
    </location>
    <ligand>
        <name>substrate</name>
    </ligand>
</feature>
<dbReference type="FunFam" id="2.40.10.120:FF:000001">
    <property type="entry name" value="Periplasmic serine endoprotease DegP-like"/>
    <property type="match status" value="1"/>
</dbReference>
<accession>A0A432ZQ81</accession>
<dbReference type="InterPro" id="IPR001478">
    <property type="entry name" value="PDZ"/>
</dbReference>
<dbReference type="PANTHER" id="PTHR22939:SF129">
    <property type="entry name" value="SERINE PROTEASE HTRA2, MITOCHONDRIAL"/>
    <property type="match status" value="1"/>
</dbReference>
<dbReference type="FunFam" id="2.30.42.10:FF:000037">
    <property type="entry name" value="Periplasmic serine endoprotease DegP-like"/>
    <property type="match status" value="1"/>
</dbReference>
<dbReference type="NCBIfam" id="TIGR02037">
    <property type="entry name" value="degP_htrA_DO"/>
    <property type="match status" value="1"/>
</dbReference>
<dbReference type="Gene3D" id="2.30.42.10">
    <property type="match status" value="2"/>
</dbReference>
<keyword evidence="3 9" id="KW-0732">Signal</keyword>
<evidence type="ECO:0000259" key="10">
    <source>
        <dbReference type="PROSITE" id="PS50106"/>
    </source>
</evidence>
<evidence type="ECO:0000256" key="7">
    <source>
        <dbReference type="PIRSR" id="PIRSR611782-1"/>
    </source>
</evidence>
<dbReference type="PROSITE" id="PS50106">
    <property type="entry name" value="PDZ"/>
    <property type="match status" value="2"/>
</dbReference>
<feature type="active site" description="Charge relay system" evidence="7">
    <location>
        <position position="107"/>
    </location>
</feature>
<dbReference type="AlphaFoldDB" id="A0A432ZQ81"/>
<evidence type="ECO:0000256" key="2">
    <source>
        <dbReference type="ARBA" id="ARBA00022670"/>
    </source>
</evidence>
<keyword evidence="2 11" id="KW-0645">Protease</keyword>
<keyword evidence="6" id="KW-0720">Serine protease</keyword>
<dbReference type="PANTHER" id="PTHR22939">
    <property type="entry name" value="SERINE PROTEASE FAMILY S1C HTRA-RELATED"/>
    <property type="match status" value="1"/>
</dbReference>
<evidence type="ECO:0000256" key="5">
    <source>
        <dbReference type="ARBA" id="ARBA00022801"/>
    </source>
</evidence>
<dbReference type="GO" id="GO:0042597">
    <property type="term" value="C:periplasmic space"/>
    <property type="evidence" value="ECO:0007669"/>
    <property type="project" value="TreeGrafter"/>
</dbReference>
<dbReference type="Pfam" id="PF00595">
    <property type="entry name" value="PDZ"/>
    <property type="match status" value="1"/>
</dbReference>
<dbReference type="InterPro" id="IPR036034">
    <property type="entry name" value="PDZ_sf"/>
</dbReference>
<evidence type="ECO:0000256" key="6">
    <source>
        <dbReference type="ARBA" id="ARBA00022825"/>
    </source>
</evidence>
<keyword evidence="5" id="KW-0378">Hydrolase</keyword>
<dbReference type="SMART" id="SM00228">
    <property type="entry name" value="PDZ"/>
    <property type="match status" value="2"/>
</dbReference>
<dbReference type="EMBL" id="PIQH01000006">
    <property type="protein sequence ID" value="RUO80105.1"/>
    <property type="molecule type" value="Genomic_DNA"/>
</dbReference>
<dbReference type="InterPro" id="IPR001940">
    <property type="entry name" value="Peptidase_S1C"/>
</dbReference>
<reference evidence="11 12" key="1">
    <citation type="journal article" date="2011" name="Front. Microbiol.">
        <title>Genomic signatures of strain selection and enhancement in Bacillus atrophaeus var. globigii, a historical biowarfare simulant.</title>
        <authorList>
            <person name="Gibbons H.S."/>
            <person name="Broomall S.M."/>
            <person name="McNew L.A."/>
            <person name="Daligault H."/>
            <person name="Chapman C."/>
            <person name="Bruce D."/>
            <person name="Karavis M."/>
            <person name="Krepps M."/>
            <person name="McGregor P.A."/>
            <person name="Hong C."/>
            <person name="Park K.H."/>
            <person name="Akmal A."/>
            <person name="Feldman A."/>
            <person name="Lin J.S."/>
            <person name="Chang W.E."/>
            <person name="Higgs B.W."/>
            <person name="Demirev P."/>
            <person name="Lindquist J."/>
            <person name="Liem A."/>
            <person name="Fochler E."/>
            <person name="Read T.D."/>
            <person name="Tapia R."/>
            <person name="Johnson S."/>
            <person name="Bishop-Lilly K.A."/>
            <person name="Detter C."/>
            <person name="Han C."/>
            <person name="Sozhamannan S."/>
            <person name="Rosenzweig C.N."/>
            <person name="Skowronski E.W."/>
        </authorList>
    </citation>
    <scope>NUCLEOTIDE SEQUENCE [LARGE SCALE GENOMIC DNA]</scope>
    <source>
        <strain evidence="11 12">CC-PW-9</strain>
    </source>
</reference>
<keyword evidence="12" id="KW-1185">Reference proteome</keyword>
<evidence type="ECO:0000256" key="8">
    <source>
        <dbReference type="PIRSR" id="PIRSR611782-2"/>
    </source>
</evidence>
<evidence type="ECO:0000256" key="9">
    <source>
        <dbReference type="SAM" id="SignalP"/>
    </source>
</evidence>
<dbReference type="InterPro" id="IPR011782">
    <property type="entry name" value="Pept_S1C_Do"/>
</dbReference>
<gene>
    <name evidence="11" type="ORF">CWI84_07330</name>
</gene>
<feature type="domain" description="PDZ" evidence="10">
    <location>
        <begin position="374"/>
        <end position="441"/>
    </location>
</feature>
<dbReference type="SUPFAM" id="SSF50156">
    <property type="entry name" value="PDZ domain-like"/>
    <property type="match status" value="2"/>
</dbReference>
<dbReference type="Pfam" id="PF13365">
    <property type="entry name" value="Trypsin_2"/>
    <property type="match status" value="1"/>
</dbReference>
<comment type="similarity">
    <text evidence="1">Belongs to the peptidase S1C family.</text>
</comment>
<feature type="chain" id="PRO_5039233409" evidence="9">
    <location>
        <begin position="26"/>
        <end position="452"/>
    </location>
</feature>